<reference evidence="3 4" key="1">
    <citation type="submission" date="2015-01" db="EMBL/GenBank/DDBJ databases">
        <title>The Genome Sequence of Ochroconis gallopava CBS43764.</title>
        <authorList>
            <consortium name="The Broad Institute Genomics Platform"/>
            <person name="Cuomo C."/>
            <person name="de Hoog S."/>
            <person name="Gorbushina A."/>
            <person name="Stielow B."/>
            <person name="Teixiera M."/>
            <person name="Abouelleil A."/>
            <person name="Chapman S.B."/>
            <person name="Priest M."/>
            <person name="Young S.K."/>
            <person name="Wortman J."/>
            <person name="Nusbaum C."/>
            <person name="Birren B."/>
        </authorList>
    </citation>
    <scope>NUCLEOTIDE SEQUENCE [LARGE SCALE GENOMIC DNA]</scope>
    <source>
        <strain evidence="3 4">CBS 43764</strain>
    </source>
</reference>
<dbReference type="VEuPathDB" id="FungiDB:PV09_00890"/>
<dbReference type="EMBL" id="KN847530">
    <property type="protein sequence ID" value="KIW08991.1"/>
    <property type="molecule type" value="Genomic_DNA"/>
</dbReference>
<dbReference type="InterPro" id="IPR002347">
    <property type="entry name" value="SDR_fam"/>
</dbReference>
<dbReference type="EMBL" id="KN847530">
    <property type="protein sequence ID" value="KIW08988.1"/>
    <property type="molecule type" value="Genomic_DNA"/>
</dbReference>
<dbReference type="SUPFAM" id="SSF51735">
    <property type="entry name" value="NAD(P)-binding Rossmann-fold domains"/>
    <property type="match status" value="1"/>
</dbReference>
<sequence>MTKSAFILGAGPRVGTSVANSLTKSGYKVAIGRRSASETSDGTSIKVDLSSTSSITSAFKEVQSMIGVPSVVIYNAASFSKRGPVDDPYSPDVEYLKKDTEINVFGVYQALQETTKNWKTITDDIPKVFIITGNILPFKPIPGFESLGVGKSAAAHFIWSSVMNESFRKAGYRFYFATQVTPDGGPVLTGLSGEAHASTYLKLIEQREQGEWDVRFSA</sequence>
<dbReference type="RefSeq" id="XP_016218858.1">
    <property type="nucleotide sequence ID" value="XM_016353705.1"/>
</dbReference>
<dbReference type="EMBL" id="KN847530">
    <property type="protein sequence ID" value="KIW08987.1"/>
    <property type="molecule type" value="Genomic_DNA"/>
</dbReference>
<gene>
    <name evidence="3" type="ORF">PV09_00890</name>
</gene>
<dbReference type="OrthoDB" id="5336600at2759"/>
<name>A0A0D1Y1S2_9PEZI</name>
<keyword evidence="4" id="KW-1185">Reference proteome</keyword>
<evidence type="ECO:0000256" key="1">
    <source>
        <dbReference type="ARBA" id="ARBA00006484"/>
    </source>
</evidence>
<dbReference type="EMBL" id="KN847530">
    <property type="protein sequence ID" value="KIW08990.1"/>
    <property type="molecule type" value="Genomic_DNA"/>
</dbReference>
<organism evidence="3 4">
    <name type="scientific">Verruconis gallopava</name>
    <dbReference type="NCBI Taxonomy" id="253628"/>
    <lineage>
        <taxon>Eukaryota</taxon>
        <taxon>Fungi</taxon>
        <taxon>Dikarya</taxon>
        <taxon>Ascomycota</taxon>
        <taxon>Pezizomycotina</taxon>
        <taxon>Dothideomycetes</taxon>
        <taxon>Pleosporomycetidae</taxon>
        <taxon>Venturiales</taxon>
        <taxon>Sympoventuriaceae</taxon>
        <taxon>Verruconis</taxon>
    </lineage>
</organism>
<dbReference type="RefSeq" id="XP_016218857.1">
    <property type="nucleotide sequence ID" value="XM_016353704.1"/>
</dbReference>
<evidence type="ECO:0008006" key="5">
    <source>
        <dbReference type="Google" id="ProtNLM"/>
    </source>
</evidence>
<evidence type="ECO:0000256" key="2">
    <source>
        <dbReference type="ARBA" id="ARBA00023002"/>
    </source>
</evidence>
<accession>A0A0D1Y1S2</accession>
<dbReference type="Pfam" id="PF00106">
    <property type="entry name" value="adh_short"/>
    <property type="match status" value="1"/>
</dbReference>
<proteinExistence type="inferred from homology"/>
<evidence type="ECO:0000313" key="3">
    <source>
        <dbReference type="EMBL" id="KIW08991.1"/>
    </source>
</evidence>
<dbReference type="EMBL" id="KN847530">
    <property type="protein sequence ID" value="KIW08992.1"/>
    <property type="molecule type" value="Genomic_DNA"/>
</dbReference>
<dbReference type="InterPro" id="IPR036291">
    <property type="entry name" value="NAD(P)-bd_dom_sf"/>
</dbReference>
<dbReference type="RefSeq" id="XP_016218859.1">
    <property type="nucleotide sequence ID" value="XM_016353706.1"/>
</dbReference>
<dbReference type="AlphaFoldDB" id="A0A0D1Y1S2"/>
<dbReference type="GeneID" id="27308863"/>
<dbReference type="PANTHER" id="PTHR43669">
    <property type="entry name" value="5-KETO-D-GLUCONATE 5-REDUCTASE"/>
    <property type="match status" value="1"/>
</dbReference>
<keyword evidence="2" id="KW-0560">Oxidoreductase</keyword>
<protein>
    <recommendedName>
        <fullName evidence="5">NAD-dependent epimerase/dehydratase domain-containing protein</fullName>
    </recommendedName>
</protein>
<dbReference type="EMBL" id="KN847530">
    <property type="protein sequence ID" value="KIW08989.1"/>
    <property type="molecule type" value="Genomic_DNA"/>
</dbReference>
<dbReference type="Gene3D" id="3.40.50.720">
    <property type="entry name" value="NAD(P)-binding Rossmann-like Domain"/>
    <property type="match status" value="1"/>
</dbReference>
<dbReference type="RefSeq" id="XP_016218861.1">
    <property type="nucleotide sequence ID" value="XM_016353708.1"/>
</dbReference>
<dbReference type="GO" id="GO:0016491">
    <property type="term" value="F:oxidoreductase activity"/>
    <property type="evidence" value="ECO:0007669"/>
    <property type="project" value="UniProtKB-KW"/>
</dbReference>
<evidence type="ECO:0000313" key="4">
    <source>
        <dbReference type="Proteomes" id="UP000053259"/>
    </source>
</evidence>
<dbReference type="RefSeq" id="XP_016218856.1">
    <property type="nucleotide sequence ID" value="XM_016353703.1"/>
</dbReference>
<dbReference type="Proteomes" id="UP000053259">
    <property type="component" value="Unassembled WGS sequence"/>
</dbReference>
<dbReference type="RefSeq" id="XP_016218860.1">
    <property type="nucleotide sequence ID" value="XM_016353707.1"/>
</dbReference>
<comment type="similarity">
    <text evidence="1">Belongs to the short-chain dehydrogenases/reductases (SDR) family.</text>
</comment>
<dbReference type="HOGENOM" id="CLU_103010_1_0_1"/>
<dbReference type="STRING" id="253628.A0A0D1Y1S2"/>
<dbReference type="PANTHER" id="PTHR43669:SF4">
    <property type="entry name" value="SHORT-CHAIN DEHYDROGENASE"/>
    <property type="match status" value="1"/>
</dbReference>